<dbReference type="InterPro" id="IPR013702">
    <property type="entry name" value="FIST_domain_N"/>
</dbReference>
<feature type="domain" description="FIST C-domain" evidence="2">
    <location>
        <begin position="216"/>
        <end position="358"/>
    </location>
</feature>
<evidence type="ECO:0000259" key="2">
    <source>
        <dbReference type="SMART" id="SM01204"/>
    </source>
</evidence>
<dbReference type="InterPro" id="IPR019494">
    <property type="entry name" value="FIST_C"/>
</dbReference>
<comment type="caution">
    <text evidence="3">The sequence shown here is derived from an EMBL/GenBank/DDBJ whole genome shotgun (WGS) entry which is preliminary data.</text>
</comment>
<accession>A0A502FJF1</accession>
<dbReference type="PANTHER" id="PTHR40252">
    <property type="entry name" value="BLR0328 PROTEIN"/>
    <property type="match status" value="1"/>
</dbReference>
<reference evidence="3 4" key="1">
    <citation type="journal article" date="2019" name="Environ. Microbiol.">
        <title>Species interactions and distinct microbial communities in high Arctic permafrost affected cryosols are associated with the CH4 and CO2 gas fluxes.</title>
        <authorList>
            <person name="Altshuler I."/>
            <person name="Hamel J."/>
            <person name="Turney S."/>
            <person name="Magnuson E."/>
            <person name="Levesque R."/>
            <person name="Greer C."/>
            <person name="Whyte L.G."/>
        </authorList>
    </citation>
    <scope>NUCLEOTIDE SEQUENCE [LARGE SCALE GENOMIC DNA]</scope>
    <source>
        <strain evidence="3 4">S9.3B</strain>
    </source>
</reference>
<dbReference type="Pfam" id="PF10442">
    <property type="entry name" value="FIST_C"/>
    <property type="match status" value="1"/>
</dbReference>
<name>A0A502FJF1_9PROT</name>
<evidence type="ECO:0000313" key="4">
    <source>
        <dbReference type="Proteomes" id="UP000317078"/>
    </source>
</evidence>
<dbReference type="SMART" id="SM01204">
    <property type="entry name" value="FIST_C"/>
    <property type="match status" value="1"/>
</dbReference>
<dbReference type="Pfam" id="PF08495">
    <property type="entry name" value="FIST"/>
    <property type="match status" value="1"/>
</dbReference>
<dbReference type="SMART" id="SM00897">
    <property type="entry name" value="FIST"/>
    <property type="match status" value="1"/>
</dbReference>
<sequence>MKVGQLRWREGDGWDFAPGGAPPSLVLYFGSAGNIESARAPAALAERYPGALVFGCSTAAGIAGDAIDEGGIVGVACRFDSTPLRLAEAEVPDSGHSASAGRQLGEALRGEGLAGVLVLSDGTGVNGSALTAALTESLGGRVPVSGGLAGDGARFLRTLVGAGGSARPGRAAAVGFYGGAVRMAHASAGGWDPFGPRRRITRSSGNVLHQLDGRSALALYELYLGEEAAGLPGTALLFPLLVWNPEAPGDTLVRTVLSIDREAGSMTFAGDIPEGWSAQLMRGTFDRLVDGAARAAQVARESLTEAGGGDALGVIVSCVGRHMLLGQRTAEELHAVTAALGPGVTQVGFYSHGEIAPRRRLEPAMLQNQTMAVSLIAEAA</sequence>
<organism evidence="3 4">
    <name type="scientific">Muricoccus nepalensis</name>
    <dbReference type="NCBI Taxonomy" id="1854500"/>
    <lineage>
        <taxon>Bacteria</taxon>
        <taxon>Pseudomonadati</taxon>
        <taxon>Pseudomonadota</taxon>
        <taxon>Alphaproteobacteria</taxon>
        <taxon>Acetobacterales</taxon>
        <taxon>Roseomonadaceae</taxon>
        <taxon>Muricoccus</taxon>
    </lineage>
</organism>
<evidence type="ECO:0008006" key="5">
    <source>
        <dbReference type="Google" id="ProtNLM"/>
    </source>
</evidence>
<keyword evidence="4" id="KW-1185">Reference proteome</keyword>
<protein>
    <recommendedName>
        <fullName evidence="5">Histidine kinase</fullName>
    </recommendedName>
</protein>
<evidence type="ECO:0000313" key="3">
    <source>
        <dbReference type="EMBL" id="TPG49598.1"/>
    </source>
</evidence>
<dbReference type="AlphaFoldDB" id="A0A502FJF1"/>
<gene>
    <name evidence="3" type="ORF">EAH89_20745</name>
</gene>
<dbReference type="Proteomes" id="UP000317078">
    <property type="component" value="Unassembled WGS sequence"/>
</dbReference>
<feature type="domain" description="FIST" evidence="1">
    <location>
        <begin position="22"/>
        <end position="215"/>
    </location>
</feature>
<evidence type="ECO:0000259" key="1">
    <source>
        <dbReference type="SMART" id="SM00897"/>
    </source>
</evidence>
<proteinExistence type="predicted"/>
<dbReference type="RefSeq" id="WP_241667132.1">
    <property type="nucleotide sequence ID" value="NZ_RCZP01000027.1"/>
</dbReference>
<dbReference type="PANTHER" id="PTHR40252:SF2">
    <property type="entry name" value="BLR0328 PROTEIN"/>
    <property type="match status" value="1"/>
</dbReference>
<dbReference type="EMBL" id="RCZP01000027">
    <property type="protein sequence ID" value="TPG49598.1"/>
    <property type="molecule type" value="Genomic_DNA"/>
</dbReference>